<keyword evidence="3" id="KW-1185">Reference proteome</keyword>
<evidence type="ECO:0000313" key="2">
    <source>
        <dbReference type="EMBL" id="TWI43930.1"/>
    </source>
</evidence>
<protein>
    <submittedName>
        <fullName evidence="2">Uncharacterized protein</fullName>
    </submittedName>
</protein>
<comment type="caution">
    <text evidence="2">The sequence shown here is derived from an EMBL/GenBank/DDBJ whole genome shotgun (WGS) entry which is preliminary data.</text>
</comment>
<sequence length="63" mass="7353">MWSGAATSAGMFVGLLYHFAIFGQWRIGLIWPVFLLLSAFLSFILYRRAWLSNERIFLNRVRA</sequence>
<dbReference type="AlphaFoldDB" id="A0A562PI71"/>
<evidence type="ECO:0000256" key="1">
    <source>
        <dbReference type="SAM" id="Phobius"/>
    </source>
</evidence>
<organism evidence="2 3">
    <name type="scientific">Pseudomonas duriflava</name>
    <dbReference type="NCBI Taxonomy" id="459528"/>
    <lineage>
        <taxon>Bacteria</taxon>
        <taxon>Pseudomonadati</taxon>
        <taxon>Pseudomonadota</taxon>
        <taxon>Gammaproteobacteria</taxon>
        <taxon>Pseudomonadales</taxon>
        <taxon>Pseudomonadaceae</taxon>
        <taxon>Pseudomonas</taxon>
    </lineage>
</organism>
<gene>
    <name evidence="2" type="ORF">IQ22_04754</name>
</gene>
<proteinExistence type="predicted"/>
<feature type="transmembrane region" description="Helical" evidence="1">
    <location>
        <begin position="29"/>
        <end position="46"/>
    </location>
</feature>
<keyword evidence="1" id="KW-0472">Membrane</keyword>
<keyword evidence="1" id="KW-0812">Transmembrane</keyword>
<dbReference type="Proteomes" id="UP000316905">
    <property type="component" value="Unassembled WGS sequence"/>
</dbReference>
<keyword evidence="1" id="KW-1133">Transmembrane helix</keyword>
<accession>A0A562PI71</accession>
<name>A0A562PI71_9PSED</name>
<evidence type="ECO:0000313" key="3">
    <source>
        <dbReference type="Proteomes" id="UP000316905"/>
    </source>
</evidence>
<reference evidence="2 3" key="1">
    <citation type="journal article" date="2015" name="Stand. Genomic Sci.">
        <title>Genomic Encyclopedia of Bacterial and Archaeal Type Strains, Phase III: the genomes of soil and plant-associated and newly described type strains.</title>
        <authorList>
            <person name="Whitman W.B."/>
            <person name="Woyke T."/>
            <person name="Klenk H.P."/>
            <person name="Zhou Y."/>
            <person name="Lilburn T.G."/>
            <person name="Beck B.J."/>
            <person name="De Vos P."/>
            <person name="Vandamme P."/>
            <person name="Eisen J.A."/>
            <person name="Garrity G."/>
            <person name="Hugenholtz P."/>
            <person name="Kyrpides N.C."/>
        </authorList>
    </citation>
    <scope>NUCLEOTIDE SEQUENCE [LARGE SCALE GENOMIC DNA]</scope>
    <source>
        <strain evidence="2 3">CGMCC 1.6858</strain>
    </source>
</reference>
<feature type="transmembrane region" description="Helical" evidence="1">
    <location>
        <begin position="5"/>
        <end position="23"/>
    </location>
</feature>
<dbReference type="EMBL" id="VLKY01000060">
    <property type="protein sequence ID" value="TWI43930.1"/>
    <property type="molecule type" value="Genomic_DNA"/>
</dbReference>